<keyword evidence="1" id="KW-0812">Transmembrane</keyword>
<keyword evidence="3" id="KW-1185">Reference proteome</keyword>
<accession>A8ZUN7</accession>
<feature type="transmembrane region" description="Helical" evidence="1">
    <location>
        <begin position="245"/>
        <end position="265"/>
    </location>
</feature>
<dbReference type="HOGENOM" id="CLU_715207_0_0_7"/>
<protein>
    <recommendedName>
        <fullName evidence="4">DUF805 domain-containing protein</fullName>
    </recommendedName>
</protein>
<dbReference type="InterPro" id="IPR008523">
    <property type="entry name" value="DUF805"/>
</dbReference>
<evidence type="ECO:0008006" key="4">
    <source>
        <dbReference type="Google" id="ProtNLM"/>
    </source>
</evidence>
<feature type="transmembrane region" description="Helical" evidence="1">
    <location>
        <begin position="54"/>
        <end position="74"/>
    </location>
</feature>
<dbReference type="Proteomes" id="UP000008561">
    <property type="component" value="Chromosome"/>
</dbReference>
<keyword evidence="1" id="KW-0472">Membrane</keyword>
<keyword evidence="1" id="KW-1133">Transmembrane helix</keyword>
<gene>
    <name evidence="2" type="ordered locus">Dole_0640</name>
</gene>
<feature type="transmembrane region" description="Helical" evidence="1">
    <location>
        <begin position="24"/>
        <end position="48"/>
    </location>
</feature>
<dbReference type="AlphaFoldDB" id="A8ZUN7"/>
<dbReference type="GO" id="GO:0005886">
    <property type="term" value="C:plasma membrane"/>
    <property type="evidence" value="ECO:0007669"/>
    <property type="project" value="TreeGrafter"/>
</dbReference>
<feature type="transmembrane region" description="Helical" evidence="1">
    <location>
        <begin position="86"/>
        <end position="104"/>
    </location>
</feature>
<dbReference type="KEGG" id="dol:Dole_0640"/>
<evidence type="ECO:0000256" key="1">
    <source>
        <dbReference type="SAM" id="Phobius"/>
    </source>
</evidence>
<evidence type="ECO:0000313" key="2">
    <source>
        <dbReference type="EMBL" id="ABW66450.1"/>
    </source>
</evidence>
<dbReference type="OrthoDB" id="9812349at2"/>
<dbReference type="Pfam" id="PF05656">
    <property type="entry name" value="DUF805"/>
    <property type="match status" value="1"/>
</dbReference>
<dbReference type="eggNOG" id="COG3152">
    <property type="taxonomic scope" value="Bacteria"/>
</dbReference>
<dbReference type="PANTHER" id="PTHR34980:SF3">
    <property type="entry name" value="BLR8105 PROTEIN"/>
    <property type="match status" value="1"/>
</dbReference>
<organism evidence="2 3">
    <name type="scientific">Desulfosudis oleivorans (strain DSM 6200 / JCM 39069 / Hxd3)</name>
    <name type="common">Desulfococcus oleovorans</name>
    <dbReference type="NCBI Taxonomy" id="96561"/>
    <lineage>
        <taxon>Bacteria</taxon>
        <taxon>Pseudomonadati</taxon>
        <taxon>Thermodesulfobacteriota</taxon>
        <taxon>Desulfobacteria</taxon>
        <taxon>Desulfobacterales</taxon>
        <taxon>Desulfosudaceae</taxon>
        <taxon>Desulfosudis</taxon>
    </lineage>
</organism>
<dbReference type="EMBL" id="CP000859">
    <property type="protein sequence ID" value="ABW66450.1"/>
    <property type="molecule type" value="Genomic_DNA"/>
</dbReference>
<evidence type="ECO:0000313" key="3">
    <source>
        <dbReference type="Proteomes" id="UP000008561"/>
    </source>
</evidence>
<dbReference type="PANTHER" id="PTHR34980">
    <property type="entry name" value="INNER MEMBRANE PROTEIN-RELATED-RELATED"/>
    <property type="match status" value="1"/>
</dbReference>
<reference evidence="2 3" key="1">
    <citation type="submission" date="2007-10" db="EMBL/GenBank/DDBJ databases">
        <title>Complete sequence of Desulfococcus oleovorans Hxd3.</title>
        <authorList>
            <consortium name="US DOE Joint Genome Institute"/>
            <person name="Copeland A."/>
            <person name="Lucas S."/>
            <person name="Lapidus A."/>
            <person name="Barry K."/>
            <person name="Glavina del Rio T."/>
            <person name="Dalin E."/>
            <person name="Tice H."/>
            <person name="Pitluck S."/>
            <person name="Kiss H."/>
            <person name="Brettin T."/>
            <person name="Bruce D."/>
            <person name="Detter J.C."/>
            <person name="Han C."/>
            <person name="Schmutz J."/>
            <person name="Larimer F."/>
            <person name="Land M."/>
            <person name="Hauser L."/>
            <person name="Kyrpides N."/>
            <person name="Kim E."/>
            <person name="Wawrik B."/>
            <person name="Richardson P."/>
        </authorList>
    </citation>
    <scope>NUCLEOTIDE SEQUENCE [LARGE SCALE GENOMIC DNA]</scope>
    <source>
        <strain evidence="3">DSM 6200 / JCM 39069 / Hxd3</strain>
    </source>
</reference>
<proteinExistence type="predicted"/>
<dbReference type="RefSeq" id="WP_012174069.1">
    <property type="nucleotide sequence ID" value="NC_009943.1"/>
</dbReference>
<name>A8ZUN7_DESOH</name>
<sequence>MGTPQNYWLGFFFSFKGRITRKQWWIYCFPLLCLGGMVGVVLDIALTYRSSDESGGLVILLISLIFIGWPAWALSVKRWQDRNKSGLWIFVNFIPVIGPVWMLIENGFLRGTSGNNKYGPDPLAGEILIETNSEPIIPIVGQAASSSTDDYSTSQSRYQADKVMGSNPPNPQTNDELKAYYGIIYDGTHYYFGPHKYTTLEDAINYAKLRMGKKGGEQKKVSDSTLTQETPQIEKKSALQRAFKIIGFIITAIVSLFICFLIYVYQHEYVSRKNIKAYVSYADECGKGYPLWIKIENNSSRTVNRFQCSINVRIKGRSSIVGSGVYETDIITEPGEEINHCIRLPKIELAKGQYEVKALDYEVEVLEIEFALSSAMDRFLDELRKF</sequence>